<protein>
    <submittedName>
        <fullName evidence="2">Uncharacterized protein</fullName>
    </submittedName>
</protein>
<keyword evidence="3" id="KW-1185">Reference proteome</keyword>
<dbReference type="EMBL" id="KN716249">
    <property type="protein sequence ID" value="KJH48995.1"/>
    <property type="molecule type" value="Genomic_DNA"/>
</dbReference>
<dbReference type="OrthoDB" id="10431427at2759"/>
<reference evidence="2 3" key="1">
    <citation type="submission" date="2013-11" db="EMBL/GenBank/DDBJ databases">
        <title>Draft genome of the bovine lungworm Dictyocaulus viviparus.</title>
        <authorList>
            <person name="Mitreva M."/>
        </authorList>
    </citation>
    <scope>NUCLEOTIDE SEQUENCE [LARGE SCALE GENOMIC DNA]</scope>
    <source>
        <strain evidence="2 3">HannoverDv2000</strain>
    </source>
</reference>
<feature type="region of interest" description="Disordered" evidence="1">
    <location>
        <begin position="187"/>
        <end position="206"/>
    </location>
</feature>
<dbReference type="AlphaFoldDB" id="A0A0D8XWV5"/>
<sequence>MSDSINQPMNPSLKRYRFAIVSLKLPERLQKFAFIYVTRSVATYRRASKPLDLPRRMPLMTLLISNHFLPDHLISVSGTDIETLTNMLFLRKNCDKKSPLQRNKKKSNKPVLDFCEGNLLGTIEDDILSWRVVGMRPRRADGVTTDYVVYRMGSVIQVGTRKMQERMPMEKREAVLRLCRHDSDIDIKKKTSKKSKTEQTKIRRKS</sequence>
<accession>A0A0D8XWV5</accession>
<reference evidence="3" key="2">
    <citation type="journal article" date="2016" name="Sci. Rep.">
        <title>Dictyocaulus viviparus genome, variome and transcriptome elucidate lungworm biology and support future intervention.</title>
        <authorList>
            <person name="McNulty S.N."/>
            <person name="Strube C."/>
            <person name="Rosa B.A."/>
            <person name="Martin J.C."/>
            <person name="Tyagi R."/>
            <person name="Choi Y.J."/>
            <person name="Wang Q."/>
            <person name="Hallsworth Pepin K."/>
            <person name="Zhang X."/>
            <person name="Ozersky P."/>
            <person name="Wilson R.K."/>
            <person name="Sternberg P.W."/>
            <person name="Gasser R.B."/>
            <person name="Mitreva M."/>
        </authorList>
    </citation>
    <scope>NUCLEOTIDE SEQUENCE [LARGE SCALE GENOMIC DNA]</scope>
    <source>
        <strain evidence="3">HannoverDv2000</strain>
    </source>
</reference>
<gene>
    <name evidence="2" type="ORF">DICVIV_04894</name>
</gene>
<dbReference type="Proteomes" id="UP000053766">
    <property type="component" value="Unassembled WGS sequence"/>
</dbReference>
<evidence type="ECO:0000313" key="2">
    <source>
        <dbReference type="EMBL" id="KJH48995.1"/>
    </source>
</evidence>
<evidence type="ECO:0000256" key="1">
    <source>
        <dbReference type="SAM" id="MobiDB-lite"/>
    </source>
</evidence>
<evidence type="ECO:0000313" key="3">
    <source>
        <dbReference type="Proteomes" id="UP000053766"/>
    </source>
</evidence>
<organism evidence="2 3">
    <name type="scientific">Dictyocaulus viviparus</name>
    <name type="common">Bovine lungworm</name>
    <dbReference type="NCBI Taxonomy" id="29172"/>
    <lineage>
        <taxon>Eukaryota</taxon>
        <taxon>Metazoa</taxon>
        <taxon>Ecdysozoa</taxon>
        <taxon>Nematoda</taxon>
        <taxon>Chromadorea</taxon>
        <taxon>Rhabditida</taxon>
        <taxon>Rhabditina</taxon>
        <taxon>Rhabditomorpha</taxon>
        <taxon>Strongyloidea</taxon>
        <taxon>Metastrongylidae</taxon>
        <taxon>Dictyocaulus</taxon>
    </lineage>
</organism>
<name>A0A0D8XWV5_DICVI</name>
<proteinExistence type="predicted"/>